<organism evidence="2 3">
    <name type="scientific">Fonsecaea multimorphosa CBS 102226</name>
    <dbReference type="NCBI Taxonomy" id="1442371"/>
    <lineage>
        <taxon>Eukaryota</taxon>
        <taxon>Fungi</taxon>
        <taxon>Dikarya</taxon>
        <taxon>Ascomycota</taxon>
        <taxon>Pezizomycotina</taxon>
        <taxon>Eurotiomycetes</taxon>
        <taxon>Chaetothyriomycetidae</taxon>
        <taxon>Chaetothyriales</taxon>
        <taxon>Herpotrichiellaceae</taxon>
        <taxon>Fonsecaea</taxon>
    </lineage>
</organism>
<evidence type="ECO:0000256" key="1">
    <source>
        <dbReference type="SAM" id="MobiDB-lite"/>
    </source>
</evidence>
<name>A0A0D2KBJ5_9EURO</name>
<dbReference type="VEuPathDB" id="FungiDB:Z520_00089"/>
<keyword evidence="3" id="KW-1185">Reference proteome</keyword>
<dbReference type="EMBL" id="KN848062">
    <property type="protein sequence ID" value="KIY03398.1"/>
    <property type="molecule type" value="Genomic_DNA"/>
</dbReference>
<proteinExistence type="predicted"/>
<feature type="compositionally biased region" description="Low complexity" evidence="1">
    <location>
        <begin position="77"/>
        <end position="86"/>
    </location>
</feature>
<evidence type="ECO:0000313" key="3">
    <source>
        <dbReference type="Proteomes" id="UP000053411"/>
    </source>
</evidence>
<feature type="compositionally biased region" description="Basic and acidic residues" evidence="1">
    <location>
        <begin position="91"/>
        <end position="109"/>
    </location>
</feature>
<sequence length="109" mass="11487">MPFLKLVPVERPATPLAQLSATTTGTSTATSNGNASKSEQPLLKHSSTQTTKEDSNLDTCTGCKYLKLTPETNTSIAARAQAQAEAPKSSTRVEQEIHGDDKAAGAQEK</sequence>
<feature type="region of interest" description="Disordered" evidence="1">
    <location>
        <begin position="1"/>
        <end position="56"/>
    </location>
</feature>
<accession>A0A0D2KBJ5</accession>
<reference evidence="2 3" key="1">
    <citation type="submission" date="2015-01" db="EMBL/GenBank/DDBJ databases">
        <title>The Genome Sequence of Fonsecaea multimorphosa CBS 102226.</title>
        <authorList>
            <consortium name="The Broad Institute Genomics Platform"/>
            <person name="Cuomo C."/>
            <person name="de Hoog S."/>
            <person name="Gorbushina A."/>
            <person name="Stielow B."/>
            <person name="Teixiera M."/>
            <person name="Abouelleil A."/>
            <person name="Chapman S.B."/>
            <person name="Priest M."/>
            <person name="Young S.K."/>
            <person name="Wortman J."/>
            <person name="Nusbaum C."/>
            <person name="Birren B."/>
        </authorList>
    </citation>
    <scope>NUCLEOTIDE SEQUENCE [LARGE SCALE GENOMIC DNA]</scope>
    <source>
        <strain evidence="2 3">CBS 102226</strain>
    </source>
</reference>
<dbReference type="GeneID" id="27705835"/>
<dbReference type="AlphaFoldDB" id="A0A0D2KBJ5"/>
<feature type="compositionally biased region" description="Low complexity" evidence="1">
    <location>
        <begin position="20"/>
        <end position="36"/>
    </location>
</feature>
<dbReference type="Proteomes" id="UP000053411">
    <property type="component" value="Unassembled WGS sequence"/>
</dbReference>
<protein>
    <submittedName>
        <fullName evidence="2">Uncharacterized protein</fullName>
    </submittedName>
</protein>
<evidence type="ECO:0000313" key="2">
    <source>
        <dbReference type="EMBL" id="KIY03398.1"/>
    </source>
</evidence>
<gene>
    <name evidence="2" type="ORF">Z520_00089</name>
</gene>
<dbReference type="RefSeq" id="XP_016637520.1">
    <property type="nucleotide sequence ID" value="XM_016770610.1"/>
</dbReference>
<feature type="region of interest" description="Disordered" evidence="1">
    <location>
        <begin position="76"/>
        <end position="109"/>
    </location>
</feature>